<sequence>MCGIAGCYGRNSIIISLALTLGQLERGTMGTGVAWCEKGKVYIYKRPINPIMFISKNINKLPRYPIVAISHNRQPSIGKVSYVNTHPFMDCKRRFALIHNGSNHFVQTFRKEITKKHKILGDTDSEIITHLLEQYYEEKNDMVEAIKTLMDTNVSGAILVLEKSGVLYGCRLGHEPLHYCTADKHVLLASTKEAIRNLLDDEKDEIKALPRYAIIVVKKGDVEIIETEKTKIYKEYDLDYNLDYEIYYGLVKQNVYRWWF</sequence>
<dbReference type="PROSITE" id="PS51278">
    <property type="entry name" value="GATASE_TYPE_2"/>
    <property type="match status" value="1"/>
</dbReference>
<dbReference type="PANTHER" id="PTHR10937">
    <property type="entry name" value="GLUCOSAMINE--FRUCTOSE-6-PHOSPHATE AMINOTRANSFERASE, ISOMERIZING"/>
    <property type="match status" value="1"/>
</dbReference>
<dbReference type="EMBL" id="DTBZ01000081">
    <property type="protein sequence ID" value="HGQ18158.1"/>
    <property type="molecule type" value="Genomic_DNA"/>
</dbReference>
<dbReference type="InterPro" id="IPR026869">
    <property type="entry name" value="EgtC-like"/>
</dbReference>
<dbReference type="InterPro" id="IPR029055">
    <property type="entry name" value="Ntn_hydrolases_N"/>
</dbReference>
<evidence type="ECO:0000313" key="6">
    <source>
        <dbReference type="EMBL" id="HGQ18158.1"/>
    </source>
</evidence>
<dbReference type="InterPro" id="IPR017932">
    <property type="entry name" value="GATase_2_dom"/>
</dbReference>
<comment type="caution">
    <text evidence="6">The sequence shown here is derived from an EMBL/GenBank/DDBJ whole genome shotgun (WGS) entry which is preliminary data.</text>
</comment>
<name>A0A7J3JPZ5_9CREN</name>
<accession>A0A7J3JPZ5</accession>
<organism evidence="6">
    <name type="scientific">Ignisphaera aggregans</name>
    <dbReference type="NCBI Taxonomy" id="334771"/>
    <lineage>
        <taxon>Archaea</taxon>
        <taxon>Thermoproteota</taxon>
        <taxon>Thermoprotei</taxon>
        <taxon>Desulfurococcales</taxon>
        <taxon>Desulfurococcaceae</taxon>
        <taxon>Ignisphaera</taxon>
    </lineage>
</organism>
<evidence type="ECO:0000256" key="4">
    <source>
        <dbReference type="ARBA" id="ARBA00022962"/>
    </source>
</evidence>
<evidence type="ECO:0000256" key="1">
    <source>
        <dbReference type="ARBA" id="ARBA00001031"/>
    </source>
</evidence>
<feature type="domain" description="Glutamine amidotransferase type-2" evidence="5">
    <location>
        <begin position="2"/>
        <end position="220"/>
    </location>
</feature>
<dbReference type="Pfam" id="PF13230">
    <property type="entry name" value="GATase_4"/>
    <property type="match status" value="1"/>
</dbReference>
<dbReference type="EC" id="2.6.1.16" evidence="2"/>
<dbReference type="Gene3D" id="3.60.20.10">
    <property type="entry name" value="Glutamine Phosphoribosylpyrophosphate, subunit 1, domain 1"/>
    <property type="match status" value="1"/>
</dbReference>
<comment type="catalytic activity">
    <reaction evidence="1">
        <text>D-fructose 6-phosphate + L-glutamine = D-glucosamine 6-phosphate + L-glutamate</text>
        <dbReference type="Rhea" id="RHEA:13237"/>
        <dbReference type="ChEBI" id="CHEBI:29985"/>
        <dbReference type="ChEBI" id="CHEBI:58359"/>
        <dbReference type="ChEBI" id="CHEBI:58725"/>
        <dbReference type="ChEBI" id="CHEBI:61527"/>
        <dbReference type="EC" id="2.6.1.16"/>
    </reaction>
</comment>
<dbReference type="GO" id="GO:0004360">
    <property type="term" value="F:glutamine-fructose-6-phosphate transaminase (isomerizing) activity"/>
    <property type="evidence" value="ECO:0007669"/>
    <property type="project" value="UniProtKB-EC"/>
</dbReference>
<protein>
    <recommendedName>
        <fullName evidence="2">glutamine--fructose-6-phosphate transaminase (isomerizing)</fullName>
        <ecNumber evidence="2">2.6.1.16</ecNumber>
    </recommendedName>
</protein>
<evidence type="ECO:0000259" key="5">
    <source>
        <dbReference type="PROSITE" id="PS51278"/>
    </source>
</evidence>
<keyword evidence="4" id="KW-0315">Glutamine amidotransferase</keyword>
<reference evidence="6" key="1">
    <citation type="journal article" date="2020" name="mSystems">
        <title>Genome- and Community-Level Interaction Insights into Carbon Utilization and Element Cycling Functions of Hydrothermarchaeota in Hydrothermal Sediment.</title>
        <authorList>
            <person name="Zhou Z."/>
            <person name="Liu Y."/>
            <person name="Xu W."/>
            <person name="Pan J."/>
            <person name="Luo Z.H."/>
            <person name="Li M."/>
        </authorList>
    </citation>
    <scope>NUCLEOTIDE SEQUENCE [LARGE SCALE GENOMIC DNA]</scope>
    <source>
        <strain evidence="6">SpSt-657</strain>
    </source>
</reference>
<dbReference type="AlphaFoldDB" id="A0A7J3JPZ5"/>
<evidence type="ECO:0000256" key="3">
    <source>
        <dbReference type="ARBA" id="ARBA00022679"/>
    </source>
</evidence>
<dbReference type="CDD" id="cd00352">
    <property type="entry name" value="Gn_AT_II"/>
    <property type="match status" value="1"/>
</dbReference>
<dbReference type="SUPFAM" id="SSF56235">
    <property type="entry name" value="N-terminal nucleophile aminohydrolases (Ntn hydrolases)"/>
    <property type="match status" value="1"/>
</dbReference>
<keyword evidence="3" id="KW-0808">Transferase</keyword>
<evidence type="ECO:0000256" key="2">
    <source>
        <dbReference type="ARBA" id="ARBA00012916"/>
    </source>
</evidence>
<gene>
    <name evidence="6" type="ORF">ENU30_04195</name>
</gene>
<proteinExistence type="predicted"/>